<accession>A0AAD5VKL4</accession>
<feature type="region of interest" description="Disordered" evidence="1">
    <location>
        <begin position="315"/>
        <end position="403"/>
    </location>
</feature>
<reference evidence="2" key="1">
    <citation type="submission" date="2022-07" db="EMBL/GenBank/DDBJ databases">
        <title>Genome Sequence of Leucocoprinus birnbaumii.</title>
        <authorList>
            <person name="Buettner E."/>
        </authorList>
    </citation>
    <scope>NUCLEOTIDE SEQUENCE</scope>
    <source>
        <strain evidence="2">VT141</strain>
    </source>
</reference>
<name>A0AAD5VKL4_9AGAR</name>
<proteinExistence type="predicted"/>
<dbReference type="Proteomes" id="UP001213000">
    <property type="component" value="Unassembled WGS sequence"/>
</dbReference>
<feature type="compositionally biased region" description="Low complexity" evidence="1">
    <location>
        <begin position="175"/>
        <end position="199"/>
    </location>
</feature>
<dbReference type="AlphaFoldDB" id="A0AAD5VKL4"/>
<evidence type="ECO:0000313" key="3">
    <source>
        <dbReference type="Proteomes" id="UP001213000"/>
    </source>
</evidence>
<protein>
    <submittedName>
        <fullName evidence="2">Uncharacterized protein</fullName>
    </submittedName>
</protein>
<feature type="compositionally biased region" description="Low complexity" evidence="1">
    <location>
        <begin position="76"/>
        <end position="92"/>
    </location>
</feature>
<gene>
    <name evidence="2" type="ORF">NP233_g9437</name>
</gene>
<keyword evidence="3" id="KW-1185">Reference proteome</keyword>
<evidence type="ECO:0000313" key="2">
    <source>
        <dbReference type="EMBL" id="KAJ3562664.1"/>
    </source>
</evidence>
<feature type="region of interest" description="Disordered" evidence="1">
    <location>
        <begin position="158"/>
        <end position="208"/>
    </location>
</feature>
<sequence>MMGAGANAGDAAMFAGMGMLNAGAAGGMASLGDMQMCEIEVQPGDVEAQYATVPADFGQSAWTTNQQSPGFGSNTSPPGSAPPQQQGQQRPATANRASIGGPPSGFTMGSRPHTAHHHSNSGSISSSMGGFVGSMNGSASGSAEEYVASMSSMSAPSHKQAFDHAGMYPPGLLDGTNPSSSTNPQTSSTSTSTASGSPAIPVSAVNSAGNPVQGTPALVNAALAGPIRRHRSMTPSLIGRTGAESIRRPMSTVSNGSNGAGSAGEGGSGGSSPAPGSVSMAGMMGMNPMAAAAGAGARGYHHSYGAGVAFGNTGSRGGSTHSSPAVYNVPLGSASAGGDPSLQQPQQQQQEHVLRRSDSRTSFGAEQERMFVGSGVARTESPGSFIQQQQQAQQQQQQGYHESPAVYTMELPNQHGMYRQDSGGGYGFA</sequence>
<dbReference type="EMBL" id="JANIEX010000844">
    <property type="protein sequence ID" value="KAJ3562664.1"/>
    <property type="molecule type" value="Genomic_DNA"/>
</dbReference>
<feature type="region of interest" description="Disordered" evidence="1">
    <location>
        <begin position="234"/>
        <end position="275"/>
    </location>
</feature>
<feature type="compositionally biased region" description="Polar residues" evidence="1">
    <location>
        <begin position="60"/>
        <end position="75"/>
    </location>
</feature>
<feature type="compositionally biased region" description="Low complexity" evidence="1">
    <location>
        <begin position="387"/>
        <end position="398"/>
    </location>
</feature>
<organism evidence="2 3">
    <name type="scientific">Leucocoprinus birnbaumii</name>
    <dbReference type="NCBI Taxonomy" id="56174"/>
    <lineage>
        <taxon>Eukaryota</taxon>
        <taxon>Fungi</taxon>
        <taxon>Dikarya</taxon>
        <taxon>Basidiomycota</taxon>
        <taxon>Agaricomycotina</taxon>
        <taxon>Agaricomycetes</taxon>
        <taxon>Agaricomycetidae</taxon>
        <taxon>Agaricales</taxon>
        <taxon>Agaricineae</taxon>
        <taxon>Agaricaceae</taxon>
        <taxon>Leucocoprinus</taxon>
    </lineage>
</organism>
<comment type="caution">
    <text evidence="2">The sequence shown here is derived from an EMBL/GenBank/DDBJ whole genome shotgun (WGS) entry which is preliminary data.</text>
</comment>
<feature type="compositionally biased region" description="Gly residues" evidence="1">
    <location>
        <begin position="258"/>
        <end position="270"/>
    </location>
</feature>
<evidence type="ECO:0000256" key="1">
    <source>
        <dbReference type="SAM" id="MobiDB-lite"/>
    </source>
</evidence>
<feature type="region of interest" description="Disordered" evidence="1">
    <location>
        <begin position="60"/>
        <end position="128"/>
    </location>
</feature>